<feature type="region of interest" description="Disordered" evidence="1">
    <location>
        <begin position="396"/>
        <end position="415"/>
    </location>
</feature>
<feature type="region of interest" description="Disordered" evidence="1">
    <location>
        <begin position="486"/>
        <end position="513"/>
    </location>
</feature>
<feature type="compositionally biased region" description="Basic and acidic residues" evidence="1">
    <location>
        <begin position="403"/>
        <end position="415"/>
    </location>
</feature>
<dbReference type="EMBL" id="DF237293">
    <property type="protein sequence ID" value="GAQ87306.1"/>
    <property type="molecule type" value="Genomic_DNA"/>
</dbReference>
<feature type="region of interest" description="Disordered" evidence="1">
    <location>
        <begin position="606"/>
        <end position="635"/>
    </location>
</feature>
<feature type="region of interest" description="Disordered" evidence="1">
    <location>
        <begin position="420"/>
        <end position="455"/>
    </location>
</feature>
<gene>
    <name evidence="2" type="ORF">KFL_003440070</name>
</gene>
<evidence type="ECO:0000256" key="1">
    <source>
        <dbReference type="SAM" id="MobiDB-lite"/>
    </source>
</evidence>
<feature type="region of interest" description="Disordered" evidence="1">
    <location>
        <begin position="315"/>
        <end position="354"/>
    </location>
</feature>
<organism evidence="2 3">
    <name type="scientific">Klebsormidium nitens</name>
    <name type="common">Green alga</name>
    <name type="synonym">Ulothrix nitens</name>
    <dbReference type="NCBI Taxonomy" id="105231"/>
    <lineage>
        <taxon>Eukaryota</taxon>
        <taxon>Viridiplantae</taxon>
        <taxon>Streptophyta</taxon>
        <taxon>Klebsormidiophyceae</taxon>
        <taxon>Klebsormidiales</taxon>
        <taxon>Klebsormidiaceae</taxon>
        <taxon>Klebsormidium</taxon>
    </lineage>
</organism>
<evidence type="ECO:0000313" key="3">
    <source>
        <dbReference type="Proteomes" id="UP000054558"/>
    </source>
</evidence>
<feature type="region of interest" description="Disordered" evidence="1">
    <location>
        <begin position="1"/>
        <end position="285"/>
    </location>
</feature>
<accession>A0A1Y1IEX6</accession>
<keyword evidence="3" id="KW-1185">Reference proteome</keyword>
<reference evidence="2 3" key="1">
    <citation type="journal article" date="2014" name="Nat. Commun.">
        <title>Klebsormidium flaccidum genome reveals primary factors for plant terrestrial adaptation.</title>
        <authorList>
            <person name="Hori K."/>
            <person name="Maruyama F."/>
            <person name="Fujisawa T."/>
            <person name="Togashi T."/>
            <person name="Yamamoto N."/>
            <person name="Seo M."/>
            <person name="Sato S."/>
            <person name="Yamada T."/>
            <person name="Mori H."/>
            <person name="Tajima N."/>
            <person name="Moriyama T."/>
            <person name="Ikeuchi M."/>
            <person name="Watanabe M."/>
            <person name="Wada H."/>
            <person name="Kobayashi K."/>
            <person name="Saito M."/>
            <person name="Masuda T."/>
            <person name="Sasaki-Sekimoto Y."/>
            <person name="Mashiguchi K."/>
            <person name="Awai K."/>
            <person name="Shimojima M."/>
            <person name="Masuda S."/>
            <person name="Iwai M."/>
            <person name="Nobusawa T."/>
            <person name="Narise T."/>
            <person name="Kondo S."/>
            <person name="Saito H."/>
            <person name="Sato R."/>
            <person name="Murakawa M."/>
            <person name="Ihara Y."/>
            <person name="Oshima-Yamada Y."/>
            <person name="Ohtaka K."/>
            <person name="Satoh M."/>
            <person name="Sonobe K."/>
            <person name="Ishii M."/>
            <person name="Ohtani R."/>
            <person name="Kanamori-Sato M."/>
            <person name="Honoki R."/>
            <person name="Miyazaki D."/>
            <person name="Mochizuki H."/>
            <person name="Umetsu J."/>
            <person name="Higashi K."/>
            <person name="Shibata D."/>
            <person name="Kamiya Y."/>
            <person name="Sato N."/>
            <person name="Nakamura Y."/>
            <person name="Tabata S."/>
            <person name="Ida S."/>
            <person name="Kurokawa K."/>
            <person name="Ohta H."/>
        </authorList>
    </citation>
    <scope>NUCLEOTIDE SEQUENCE [LARGE SCALE GENOMIC DNA]</scope>
    <source>
        <strain evidence="2 3">NIES-2285</strain>
    </source>
</reference>
<protein>
    <submittedName>
        <fullName evidence="2">Uncharacterized protein</fullName>
    </submittedName>
</protein>
<evidence type="ECO:0000313" key="2">
    <source>
        <dbReference type="EMBL" id="GAQ87306.1"/>
    </source>
</evidence>
<feature type="region of interest" description="Disordered" evidence="1">
    <location>
        <begin position="525"/>
        <end position="553"/>
    </location>
</feature>
<proteinExistence type="predicted"/>
<dbReference type="AlphaFoldDB" id="A0A1Y1IEX6"/>
<dbReference type="Proteomes" id="UP000054558">
    <property type="component" value="Unassembled WGS sequence"/>
</dbReference>
<feature type="compositionally biased region" description="Polar residues" evidence="1">
    <location>
        <begin position="540"/>
        <end position="552"/>
    </location>
</feature>
<name>A0A1Y1IEX6_KLENI</name>
<feature type="compositionally biased region" description="Polar residues" evidence="1">
    <location>
        <begin position="250"/>
        <end position="262"/>
    </location>
</feature>
<sequence>MTSASRASPSMLTSAVSPPVPLVERGTPRATPRRRPLPFFDPETGEVNRGVLVDPIDEESPVPDVTETSPVTSSRRRRMRRSGVTAEGDSDVDSFDSVGSGMEESDSGESGGGIYIEEAKPKFRVFSGRPLKPDAGSPPVTVIRSPDTGAAEAVSRRLTYEPSGPSPAPALVGQLFPASKNSPPGAEAELFDEERRRGDGLILARPARRRFGDADPMSPRARRVLGREGSEGSGASSSPRGSRGDIVSPRSRSGLSRSQSAEDLNRGGISVSFAPPQRRAGGSFAYYSGGKLADVRSSSSEKDFSDYWGRVTGTPASIRSPEAEAGPALDVPFVPARNEGPESSATVGPQGDVGFGQREISFEERAVGFAGADDRLQRYGSSGVSFESDISAVRSDPGLLRRRPPEAEFRPDLGRRSLGSAEFTWQLGDASGGDSDFRRRSFPVPQSRDQRNATEDMREFFPAAPARLLGTGERVSISRPDISVELEPRIPGPAPEAWEEGAAQEVSFQPEAERDLSGMTMTVQAGSDSGAFRSGESGIEASSGNGTLSSLESGAIEQRISGLGEESAQFAGRNTRRPSPYYYYSGDAVTLPPVASLGRLEPIVEVGSTPEMSPESAEMRPRTAIRFYSPQFRRR</sequence>
<feature type="compositionally biased region" description="Polar residues" evidence="1">
    <location>
        <begin position="1"/>
        <end position="16"/>
    </location>
</feature>